<proteinExistence type="predicted"/>
<sequence length="281" mass="30240">MTRSAIQAMGFELGPKILEQCRALFDEEQQALAERMPVSQADVAYGSEARHRLDLYRPEGGDDAAPVLIFVHGGGFLKGDKGGADAWPNANVGRMAAQAGFLGVVINYRLAPDHAWPAGAEDVAAVVAWLRAHAADHGGDADRIVLAGTSAGAVHVAGYLDRSGDRDIRAAILLSGLYGYTPLDARDMLYYGEPALYPDRMPMEAVAATSLPLLVACAQFDPPRFQAEFLGLMQDRLARHGTMPRALILSGHNHYSMPMHLGTADRRLADEICAFVRDTTG</sequence>
<keyword evidence="1 3" id="KW-0378">Hydrolase</keyword>
<organism evidence="3 4">
    <name type="scientific">Sphingobium naphthae</name>
    <dbReference type="NCBI Taxonomy" id="1886786"/>
    <lineage>
        <taxon>Bacteria</taxon>
        <taxon>Pseudomonadati</taxon>
        <taxon>Pseudomonadota</taxon>
        <taxon>Alphaproteobacteria</taxon>
        <taxon>Sphingomonadales</taxon>
        <taxon>Sphingomonadaceae</taxon>
        <taxon>Sphingobium</taxon>
    </lineage>
</organism>
<keyword evidence="4" id="KW-1185">Reference proteome</keyword>
<protein>
    <submittedName>
        <fullName evidence="3">Alpha/beta hydrolase</fullName>
    </submittedName>
</protein>
<dbReference type="GO" id="GO:0016787">
    <property type="term" value="F:hydrolase activity"/>
    <property type="evidence" value="ECO:0007669"/>
    <property type="project" value="UniProtKB-KW"/>
</dbReference>
<dbReference type="Gene3D" id="3.40.50.1820">
    <property type="entry name" value="alpha/beta hydrolase"/>
    <property type="match status" value="1"/>
</dbReference>
<dbReference type="PANTHER" id="PTHR48081:SF33">
    <property type="entry name" value="KYNURENINE FORMAMIDASE"/>
    <property type="match status" value="1"/>
</dbReference>
<dbReference type="SUPFAM" id="SSF53474">
    <property type="entry name" value="alpha/beta-Hydrolases"/>
    <property type="match status" value="1"/>
</dbReference>
<evidence type="ECO:0000313" key="3">
    <source>
        <dbReference type="EMBL" id="MDV5825047.1"/>
    </source>
</evidence>
<dbReference type="InterPro" id="IPR050300">
    <property type="entry name" value="GDXG_lipolytic_enzyme"/>
</dbReference>
<dbReference type="PANTHER" id="PTHR48081">
    <property type="entry name" value="AB HYDROLASE SUPERFAMILY PROTEIN C4A8.06C"/>
    <property type="match status" value="1"/>
</dbReference>
<gene>
    <name evidence="3" type="ORF">O0R41_15680</name>
</gene>
<comment type="caution">
    <text evidence="3">The sequence shown here is derived from an EMBL/GenBank/DDBJ whole genome shotgun (WGS) entry which is preliminary data.</text>
</comment>
<accession>A0ABU4A0E0</accession>
<dbReference type="Pfam" id="PF20434">
    <property type="entry name" value="BD-FAE"/>
    <property type="match status" value="1"/>
</dbReference>
<dbReference type="Proteomes" id="UP001185984">
    <property type="component" value="Unassembled WGS sequence"/>
</dbReference>
<evidence type="ECO:0000256" key="1">
    <source>
        <dbReference type="ARBA" id="ARBA00022801"/>
    </source>
</evidence>
<dbReference type="InterPro" id="IPR049492">
    <property type="entry name" value="BD-FAE-like_dom"/>
</dbReference>
<reference evidence="4" key="1">
    <citation type="journal article" date="2022" name="J Environ Chem Eng">
        <title>Biodegradation of petroleum oil using a constructed nonpathogenic and heavy metal-tolerant bacterial consortium isolated from marine sponges.</title>
        <authorList>
            <person name="Dechsakulwatana C."/>
            <person name="Rungsihiranrut A."/>
            <person name="Muangchinda C."/>
            <person name="Ningthoujam R."/>
            <person name="Klankeo P."/>
            <person name="Pinyakong O."/>
        </authorList>
    </citation>
    <scope>NUCLEOTIDE SEQUENCE [LARGE SCALE GENOMIC DNA]</scope>
    <source>
        <strain evidence="4">MO2-4</strain>
    </source>
</reference>
<dbReference type="InterPro" id="IPR029058">
    <property type="entry name" value="AB_hydrolase_fold"/>
</dbReference>
<dbReference type="RefSeq" id="WP_394854286.1">
    <property type="nucleotide sequence ID" value="NZ_JAPTHD010000007.1"/>
</dbReference>
<evidence type="ECO:0000259" key="2">
    <source>
        <dbReference type="Pfam" id="PF20434"/>
    </source>
</evidence>
<evidence type="ECO:0000313" key="4">
    <source>
        <dbReference type="Proteomes" id="UP001185984"/>
    </source>
</evidence>
<name>A0ABU4A0E0_9SPHN</name>
<feature type="domain" description="BD-FAE-like" evidence="2">
    <location>
        <begin position="53"/>
        <end position="157"/>
    </location>
</feature>
<dbReference type="EMBL" id="JAPTHD010000007">
    <property type="protein sequence ID" value="MDV5825047.1"/>
    <property type="molecule type" value="Genomic_DNA"/>
</dbReference>